<comment type="caution">
    <text evidence="2">The sequence shown here is derived from an EMBL/GenBank/DDBJ whole genome shotgun (WGS) entry which is preliminary data.</text>
</comment>
<keyword evidence="3" id="KW-1185">Reference proteome</keyword>
<organism evidence="2 3">
    <name type="scientific">Ancylobacter defluvii</name>
    <dbReference type="NCBI Taxonomy" id="1282440"/>
    <lineage>
        <taxon>Bacteria</taxon>
        <taxon>Pseudomonadati</taxon>
        <taxon>Pseudomonadota</taxon>
        <taxon>Alphaproteobacteria</taxon>
        <taxon>Hyphomicrobiales</taxon>
        <taxon>Xanthobacteraceae</taxon>
        <taxon>Ancylobacter</taxon>
    </lineage>
</organism>
<evidence type="ECO:0000256" key="1">
    <source>
        <dbReference type="SAM" id="MobiDB-lite"/>
    </source>
</evidence>
<feature type="region of interest" description="Disordered" evidence="1">
    <location>
        <begin position="96"/>
        <end position="129"/>
    </location>
</feature>
<dbReference type="EMBL" id="BSFM01000012">
    <property type="protein sequence ID" value="GLK84448.1"/>
    <property type="molecule type" value="Genomic_DNA"/>
</dbReference>
<reference evidence="2" key="1">
    <citation type="journal article" date="2014" name="Int. J. Syst. Evol. Microbiol.">
        <title>Complete genome sequence of Corynebacterium casei LMG S-19264T (=DSM 44701T), isolated from a smear-ripened cheese.</title>
        <authorList>
            <consortium name="US DOE Joint Genome Institute (JGI-PGF)"/>
            <person name="Walter F."/>
            <person name="Albersmeier A."/>
            <person name="Kalinowski J."/>
            <person name="Ruckert C."/>
        </authorList>
    </citation>
    <scope>NUCLEOTIDE SEQUENCE</scope>
    <source>
        <strain evidence="2">VKM B-2789</strain>
    </source>
</reference>
<dbReference type="Proteomes" id="UP001143330">
    <property type="component" value="Unassembled WGS sequence"/>
</dbReference>
<dbReference type="AlphaFoldDB" id="A0A9W6NB87"/>
<gene>
    <name evidence="2" type="ORF">GCM10017653_25180</name>
</gene>
<proteinExistence type="predicted"/>
<sequence>MDYLGGLRGTGLLLCGNASVAPAQYDFDGYISNSGQVTSCGEIRLQASTLREVFGRDDLHLRTAEGRLLSVRFSEKRVSQGGGAAHVDVNGELPAAADWRRRSGARSPKSAPGPNRLPILPLQPRTAQG</sequence>
<evidence type="ECO:0000313" key="3">
    <source>
        <dbReference type="Proteomes" id="UP001143330"/>
    </source>
</evidence>
<accession>A0A9W6NB87</accession>
<name>A0A9W6NB87_9HYPH</name>
<reference evidence="2" key="2">
    <citation type="submission" date="2023-01" db="EMBL/GenBank/DDBJ databases">
        <authorList>
            <person name="Sun Q."/>
            <person name="Evtushenko L."/>
        </authorList>
    </citation>
    <scope>NUCLEOTIDE SEQUENCE</scope>
    <source>
        <strain evidence="2">VKM B-2789</strain>
    </source>
</reference>
<evidence type="ECO:0000313" key="2">
    <source>
        <dbReference type="EMBL" id="GLK84448.1"/>
    </source>
</evidence>
<protein>
    <submittedName>
        <fullName evidence="2">Uncharacterized protein</fullName>
    </submittedName>
</protein>